<dbReference type="GO" id="GO:0031071">
    <property type="term" value="F:cysteine desulfurase activity"/>
    <property type="evidence" value="ECO:0007669"/>
    <property type="project" value="UniProtKB-EC"/>
</dbReference>
<evidence type="ECO:0000259" key="1">
    <source>
        <dbReference type="Pfam" id="PF00266"/>
    </source>
</evidence>
<dbReference type="InterPro" id="IPR015421">
    <property type="entry name" value="PyrdxlP-dep_Trfase_major"/>
</dbReference>
<dbReference type="PANTHER" id="PTHR43586">
    <property type="entry name" value="CYSTEINE DESULFURASE"/>
    <property type="match status" value="1"/>
</dbReference>
<dbReference type="Pfam" id="PF00266">
    <property type="entry name" value="Aminotran_5"/>
    <property type="match status" value="1"/>
</dbReference>
<proteinExistence type="predicted"/>
<name>A0A3B0Y4P9_9ZZZZ</name>
<dbReference type="InterPro" id="IPR000192">
    <property type="entry name" value="Aminotrans_V_dom"/>
</dbReference>
<evidence type="ECO:0000313" key="2">
    <source>
        <dbReference type="EMBL" id="VAW70342.1"/>
    </source>
</evidence>
<dbReference type="InterPro" id="IPR015424">
    <property type="entry name" value="PyrdxlP-dep_Trfase"/>
</dbReference>
<keyword evidence="2" id="KW-0808">Transferase</keyword>
<sequence length="398" mass="44406">MLSFNERIANTINTMKNEFKLDSSLIYVNHAAVAPWPARTVQAVKNFADENGSVGSRHYEKWLKVEQTLKRALAQLINAQSSSEIALLKSTSEGLSIIAKGIEWQAGDNVVISDQEFPSNFIVWDALRACGVELRIADISCDTPEQTTPEQTTPEQAIIDLMDDNTRLLSISSVQYASGLRMDLEKLGQACKTFNSLFCVDAIQQIGALAFDVQAINADFVVADGHKWMLGPEGLALFYCKKSSMEQLQLQQFGWHMVDDLSDFDAMINHWQPARSARRFECGSQNMLSIHALNASISLLLEQGMQNIEALVKANIQSLIALFKTLPNMRILSPTNPQHHAGIFTFYKSGVDQAKLYEYLVQQGVVCALRGGGIRFSPHFYNTQAQFEQLTRLVDGYN</sequence>
<accession>A0A3B0Y4P9</accession>
<dbReference type="Gene3D" id="3.40.640.10">
    <property type="entry name" value="Type I PLP-dependent aspartate aminotransferase-like (Major domain)"/>
    <property type="match status" value="1"/>
</dbReference>
<dbReference type="Gene3D" id="3.90.1150.10">
    <property type="entry name" value="Aspartate Aminotransferase, domain 1"/>
    <property type="match status" value="1"/>
</dbReference>
<dbReference type="SUPFAM" id="SSF53383">
    <property type="entry name" value="PLP-dependent transferases"/>
    <property type="match status" value="1"/>
</dbReference>
<dbReference type="EMBL" id="UOFI01000193">
    <property type="protein sequence ID" value="VAW70342.1"/>
    <property type="molecule type" value="Genomic_DNA"/>
</dbReference>
<dbReference type="PANTHER" id="PTHR43586:SF15">
    <property type="entry name" value="BLR3095 PROTEIN"/>
    <property type="match status" value="1"/>
</dbReference>
<reference evidence="2" key="1">
    <citation type="submission" date="2018-06" db="EMBL/GenBank/DDBJ databases">
        <authorList>
            <person name="Zhirakovskaya E."/>
        </authorList>
    </citation>
    <scope>NUCLEOTIDE SEQUENCE</scope>
</reference>
<dbReference type="InterPro" id="IPR015422">
    <property type="entry name" value="PyrdxlP-dep_Trfase_small"/>
</dbReference>
<feature type="domain" description="Aminotransferase class V" evidence="1">
    <location>
        <begin position="26"/>
        <end position="390"/>
    </location>
</feature>
<organism evidence="2">
    <name type="scientific">hydrothermal vent metagenome</name>
    <dbReference type="NCBI Taxonomy" id="652676"/>
    <lineage>
        <taxon>unclassified sequences</taxon>
        <taxon>metagenomes</taxon>
        <taxon>ecological metagenomes</taxon>
    </lineage>
</organism>
<dbReference type="EC" id="2.8.1.7" evidence="2"/>
<dbReference type="AlphaFoldDB" id="A0A3B0Y4P9"/>
<protein>
    <submittedName>
        <fullName evidence="2">Cysteine desulfurase</fullName>
        <ecNumber evidence="2">2.8.1.7</ecNumber>
    </submittedName>
</protein>
<gene>
    <name evidence="2" type="ORF">MNBD_GAMMA09-356</name>
</gene>